<organism evidence="6">
    <name type="scientific">Emiliania huxleyi</name>
    <name type="common">Coccolithophore</name>
    <name type="synonym">Pontosphaera huxleyi</name>
    <dbReference type="NCBI Taxonomy" id="2903"/>
    <lineage>
        <taxon>Eukaryota</taxon>
        <taxon>Haptista</taxon>
        <taxon>Haptophyta</taxon>
        <taxon>Prymnesiophyceae</taxon>
        <taxon>Isochrysidales</taxon>
        <taxon>Noelaerhabdaceae</taxon>
        <taxon>Emiliania</taxon>
    </lineage>
</organism>
<dbReference type="PANTHER" id="PTHR18934:SF136">
    <property type="entry name" value="ATP-DEPENDENT RNA HELICASE DHX35-RELATED"/>
    <property type="match status" value="1"/>
</dbReference>
<dbReference type="GO" id="GO:0003723">
    <property type="term" value="F:RNA binding"/>
    <property type="evidence" value="ECO:0007669"/>
    <property type="project" value="TreeGrafter"/>
</dbReference>
<dbReference type="Pfam" id="PF21010">
    <property type="entry name" value="HA2_C"/>
    <property type="match status" value="1"/>
</dbReference>
<dbReference type="GO" id="GO:0005524">
    <property type="term" value="F:ATP binding"/>
    <property type="evidence" value="ECO:0007669"/>
    <property type="project" value="UniProtKB-KW"/>
</dbReference>
<accession>A0A6V2T9I3</accession>
<dbReference type="GO" id="GO:0004386">
    <property type="term" value="F:helicase activity"/>
    <property type="evidence" value="ECO:0007669"/>
    <property type="project" value="TreeGrafter"/>
</dbReference>
<dbReference type="Gene3D" id="1.20.120.1080">
    <property type="match status" value="1"/>
</dbReference>
<name>A0A6V2T9I3_EMIHU</name>
<feature type="compositionally biased region" description="Pro residues" evidence="3">
    <location>
        <begin position="247"/>
        <end position="256"/>
    </location>
</feature>
<evidence type="ECO:0000313" key="6">
    <source>
        <dbReference type="EMBL" id="CAE0568666.1"/>
    </source>
</evidence>
<evidence type="ECO:0000256" key="2">
    <source>
        <dbReference type="ARBA" id="ARBA00022840"/>
    </source>
</evidence>
<dbReference type="PANTHER" id="PTHR18934">
    <property type="entry name" value="ATP-DEPENDENT RNA HELICASE"/>
    <property type="match status" value="1"/>
</dbReference>
<sequence>MTEASYHGLPAHNPPEMQRCSLAAVTLQLKALGIQNVLRFDFLSPPPPESLSRALELLFALGALTEAGELTQPIGDRMARLPLEPQLAAMLLAAEEEACVEEAAAVAALLSVQSVFTVSRAKELEAARAPFAVYEGDSVTLLNVHRRFLRQLKRHGSARAGSWCRRHRLNERVLERCSHVKAQLLRQLARRSCCASSRGWESHLAARRSGQTSVGRPAPTACGARSCAATSCRPRRSSRGASTRRPTPAPPSPSTPTRPSGGRRPSGSSSTRRPSRRRRSTCSPPPRSRGSGSPSSRAHRTSSRL</sequence>
<dbReference type="SUPFAM" id="SSF52540">
    <property type="entry name" value="P-loop containing nucleoside triphosphate hydrolases"/>
    <property type="match status" value="1"/>
</dbReference>
<dbReference type="InterPro" id="IPR007502">
    <property type="entry name" value="Helicase-assoc_dom"/>
</dbReference>
<dbReference type="InterPro" id="IPR027417">
    <property type="entry name" value="P-loop_NTPase"/>
</dbReference>
<gene>
    <name evidence="5" type="ORF">EHUX00137_LOCUS29139</name>
    <name evidence="6" type="ORF">EHUX00137_LOCUS29141</name>
</gene>
<dbReference type="Pfam" id="PF04408">
    <property type="entry name" value="WHD_HA2"/>
    <property type="match status" value="1"/>
</dbReference>
<feature type="region of interest" description="Disordered" evidence="3">
    <location>
        <begin position="205"/>
        <end position="305"/>
    </location>
</feature>
<keyword evidence="1" id="KW-0547">Nucleotide-binding</keyword>
<dbReference type="EMBL" id="HBIR01037313">
    <property type="protein sequence ID" value="CAE0568662.1"/>
    <property type="molecule type" value="Transcribed_RNA"/>
</dbReference>
<feature type="domain" description="Helicase-associated" evidence="4">
    <location>
        <begin position="53"/>
        <end position="142"/>
    </location>
</feature>
<evidence type="ECO:0000256" key="3">
    <source>
        <dbReference type="SAM" id="MobiDB-lite"/>
    </source>
</evidence>
<evidence type="ECO:0000256" key="1">
    <source>
        <dbReference type="ARBA" id="ARBA00022741"/>
    </source>
</evidence>
<dbReference type="SMART" id="SM00847">
    <property type="entry name" value="HA2"/>
    <property type="match status" value="1"/>
</dbReference>
<reference evidence="6" key="1">
    <citation type="submission" date="2021-01" db="EMBL/GenBank/DDBJ databases">
        <authorList>
            <person name="Corre E."/>
            <person name="Pelletier E."/>
            <person name="Niang G."/>
            <person name="Scheremetjew M."/>
            <person name="Finn R."/>
            <person name="Kale V."/>
            <person name="Holt S."/>
            <person name="Cochrane G."/>
            <person name="Meng A."/>
            <person name="Brown T."/>
            <person name="Cohen L."/>
        </authorList>
    </citation>
    <scope>NUCLEOTIDE SEQUENCE</scope>
    <source>
        <strain evidence="6">379</strain>
    </source>
</reference>
<protein>
    <recommendedName>
        <fullName evidence="4">Helicase-associated domain-containing protein</fullName>
    </recommendedName>
</protein>
<evidence type="ECO:0000259" key="4">
    <source>
        <dbReference type="SMART" id="SM00847"/>
    </source>
</evidence>
<dbReference type="EMBL" id="HBIR01037315">
    <property type="protein sequence ID" value="CAE0568666.1"/>
    <property type="molecule type" value="Transcribed_RNA"/>
</dbReference>
<evidence type="ECO:0000313" key="5">
    <source>
        <dbReference type="EMBL" id="CAE0568662.1"/>
    </source>
</evidence>
<keyword evidence="2" id="KW-0067">ATP-binding</keyword>
<dbReference type="InterPro" id="IPR048333">
    <property type="entry name" value="HA2_WH"/>
</dbReference>
<dbReference type="AlphaFoldDB" id="A0A6V2T9I3"/>
<proteinExistence type="predicted"/>
<feature type="compositionally biased region" description="Low complexity" evidence="3">
    <location>
        <begin position="257"/>
        <end position="272"/>
    </location>
</feature>